<proteinExistence type="predicted"/>
<protein>
    <submittedName>
        <fullName evidence="2">Uncharacterized protein</fullName>
    </submittedName>
</protein>
<keyword evidence="1" id="KW-0732">Signal</keyword>
<evidence type="ECO:0000313" key="3">
    <source>
        <dbReference type="Proteomes" id="UP001286456"/>
    </source>
</evidence>
<keyword evidence="3" id="KW-1185">Reference proteome</keyword>
<sequence>MWGWKHLALLAGVGLASAQPLASADIFDLGKLDQYKARVQNVPQLGGTTVWISGKEGDGFDIALSPDAKAKIQGVFDGCGDDANHCYQETHNVLHSANLQLDRAIESRAFADLLAKTFKKLSGLFIQIAFILYAEWKMKAAGGQEGNLFIPQGLAQKDPGLGSAAVVVVSAQGSDIGTVTPTADPTKLQGTQTPTVTLVTQPSGVFSKGDMAAILDADLAQRINDIMHMMVSCEDGAKFDAASKGGKRRRTRASGTYGQAVCAAEAVASMAGQGGPFNDLLLLNFGQMHFGFADAAGEGLRAANVISDFVLAYAPLIAIGPELANELGTFLLALAIDTIVDNAPLNRENRIAASLITTSPTTTPTPTQTGCPDPENDPLFCGYLDEFHPDCDVKLPDNEGGKPVCASGKYKGCECNTPIVVYEGLLTADQETFVREVWNAMAKGSTTPPSPPKPECQPEKFSDIPSNVFESPQNTVYGHFCDHWVKDLELKMTVDAAGNNRNPQPHLTQVSGRTPPPNPDTWSAHYSFDLSFEPTDKSKKCALDCNGAYSLMTNACSNTGTVGVLMAKTGKLDSGCGVFDYTIIGPTVPLAAQERHCFGADEFGSHKDIQGPTQSWYAGFACDKTDVKPVKRGDPSTNVHFGARDDKGAWYQFNIYWADGCVLDYNPISWDAIYPANPLAGAQPGDTNACRDLLVDNYRLCNNGGVGGSIQVGCLVYEFKPQPEK</sequence>
<reference evidence="2" key="1">
    <citation type="journal article" date="2023" name="Mol. Phylogenet. Evol.">
        <title>Genome-scale phylogeny and comparative genomics of the fungal order Sordariales.</title>
        <authorList>
            <person name="Hensen N."/>
            <person name="Bonometti L."/>
            <person name="Westerberg I."/>
            <person name="Brannstrom I.O."/>
            <person name="Guillou S."/>
            <person name="Cros-Aarteil S."/>
            <person name="Calhoun S."/>
            <person name="Haridas S."/>
            <person name="Kuo A."/>
            <person name="Mondo S."/>
            <person name="Pangilinan J."/>
            <person name="Riley R."/>
            <person name="LaButti K."/>
            <person name="Andreopoulos B."/>
            <person name="Lipzen A."/>
            <person name="Chen C."/>
            <person name="Yan M."/>
            <person name="Daum C."/>
            <person name="Ng V."/>
            <person name="Clum A."/>
            <person name="Steindorff A."/>
            <person name="Ohm R.A."/>
            <person name="Martin F."/>
            <person name="Silar P."/>
            <person name="Natvig D.O."/>
            <person name="Lalanne C."/>
            <person name="Gautier V."/>
            <person name="Ament-Velasquez S.L."/>
            <person name="Kruys A."/>
            <person name="Hutchinson M.I."/>
            <person name="Powell A.J."/>
            <person name="Barry K."/>
            <person name="Miller A.N."/>
            <person name="Grigoriev I.V."/>
            <person name="Debuchy R."/>
            <person name="Gladieux P."/>
            <person name="Hiltunen Thoren M."/>
            <person name="Johannesson H."/>
        </authorList>
    </citation>
    <scope>NUCLEOTIDE SEQUENCE</scope>
    <source>
        <strain evidence="2">SMH4131-1</strain>
    </source>
</reference>
<dbReference type="AlphaFoldDB" id="A0AAE0M3C3"/>
<name>A0AAE0M3C3_9PEZI</name>
<evidence type="ECO:0000313" key="2">
    <source>
        <dbReference type="EMBL" id="KAK3317193.1"/>
    </source>
</evidence>
<reference evidence="2" key="2">
    <citation type="submission" date="2023-06" db="EMBL/GenBank/DDBJ databases">
        <authorList>
            <consortium name="Lawrence Berkeley National Laboratory"/>
            <person name="Haridas S."/>
            <person name="Hensen N."/>
            <person name="Bonometti L."/>
            <person name="Westerberg I."/>
            <person name="Brannstrom I.O."/>
            <person name="Guillou S."/>
            <person name="Cros-Aarteil S."/>
            <person name="Calhoun S."/>
            <person name="Kuo A."/>
            <person name="Mondo S."/>
            <person name="Pangilinan J."/>
            <person name="Riley R."/>
            <person name="Labutti K."/>
            <person name="Andreopoulos B."/>
            <person name="Lipzen A."/>
            <person name="Chen C."/>
            <person name="Yanf M."/>
            <person name="Daum C."/>
            <person name="Ng V."/>
            <person name="Clum A."/>
            <person name="Steindorff A."/>
            <person name="Ohm R."/>
            <person name="Martin F."/>
            <person name="Silar P."/>
            <person name="Natvig D."/>
            <person name="Lalanne C."/>
            <person name="Gautier V."/>
            <person name="Ament-Velasquez S.L."/>
            <person name="Kruys A."/>
            <person name="Hutchinson M.I."/>
            <person name="Powell A.J."/>
            <person name="Barry K."/>
            <person name="Miller A.N."/>
            <person name="Grigoriev I.V."/>
            <person name="Debuchy R."/>
            <person name="Gladieux P."/>
            <person name="Thoren M.H."/>
            <person name="Johannesson H."/>
        </authorList>
    </citation>
    <scope>NUCLEOTIDE SEQUENCE</scope>
    <source>
        <strain evidence="2">SMH4131-1</strain>
    </source>
</reference>
<feature type="chain" id="PRO_5042100819" evidence="1">
    <location>
        <begin position="19"/>
        <end position="725"/>
    </location>
</feature>
<comment type="caution">
    <text evidence="2">The sequence shown here is derived from an EMBL/GenBank/DDBJ whole genome shotgun (WGS) entry which is preliminary data.</text>
</comment>
<dbReference type="EMBL" id="JAUEPO010000007">
    <property type="protein sequence ID" value="KAK3317193.1"/>
    <property type="molecule type" value="Genomic_DNA"/>
</dbReference>
<organism evidence="2 3">
    <name type="scientific">Cercophora scortea</name>
    <dbReference type="NCBI Taxonomy" id="314031"/>
    <lineage>
        <taxon>Eukaryota</taxon>
        <taxon>Fungi</taxon>
        <taxon>Dikarya</taxon>
        <taxon>Ascomycota</taxon>
        <taxon>Pezizomycotina</taxon>
        <taxon>Sordariomycetes</taxon>
        <taxon>Sordariomycetidae</taxon>
        <taxon>Sordariales</taxon>
        <taxon>Lasiosphaeriaceae</taxon>
        <taxon>Cercophora</taxon>
    </lineage>
</organism>
<feature type="signal peptide" evidence="1">
    <location>
        <begin position="1"/>
        <end position="18"/>
    </location>
</feature>
<gene>
    <name evidence="2" type="ORF">B0T19DRAFT_434438</name>
</gene>
<dbReference type="Proteomes" id="UP001286456">
    <property type="component" value="Unassembled WGS sequence"/>
</dbReference>
<evidence type="ECO:0000256" key="1">
    <source>
        <dbReference type="SAM" id="SignalP"/>
    </source>
</evidence>
<accession>A0AAE0M3C3</accession>